<dbReference type="InterPro" id="IPR044824">
    <property type="entry name" value="MAIN-like"/>
</dbReference>
<organism evidence="2 3">
    <name type="scientific">Forsythia ovata</name>
    <dbReference type="NCBI Taxonomy" id="205694"/>
    <lineage>
        <taxon>Eukaryota</taxon>
        <taxon>Viridiplantae</taxon>
        <taxon>Streptophyta</taxon>
        <taxon>Embryophyta</taxon>
        <taxon>Tracheophyta</taxon>
        <taxon>Spermatophyta</taxon>
        <taxon>Magnoliopsida</taxon>
        <taxon>eudicotyledons</taxon>
        <taxon>Gunneridae</taxon>
        <taxon>Pentapetalae</taxon>
        <taxon>asterids</taxon>
        <taxon>lamiids</taxon>
        <taxon>Lamiales</taxon>
        <taxon>Oleaceae</taxon>
        <taxon>Forsythieae</taxon>
        <taxon>Forsythia</taxon>
    </lineage>
</organism>
<comment type="caution">
    <text evidence="2">The sequence shown here is derived from an EMBL/GenBank/DDBJ whole genome shotgun (WGS) entry which is preliminary data.</text>
</comment>
<dbReference type="PANTHER" id="PTHR46033">
    <property type="entry name" value="PROTEIN MAIN-LIKE 2"/>
    <property type="match status" value="1"/>
</dbReference>
<feature type="domain" description="Aminotransferase-like plant mobile" evidence="1">
    <location>
        <begin position="97"/>
        <end position="156"/>
    </location>
</feature>
<dbReference type="Pfam" id="PF10536">
    <property type="entry name" value="PMD"/>
    <property type="match status" value="1"/>
</dbReference>
<keyword evidence="3" id="KW-1185">Reference proteome</keyword>
<dbReference type="EMBL" id="JBFOLJ010000001">
    <property type="protein sequence ID" value="KAL2557451.1"/>
    <property type="molecule type" value="Genomic_DNA"/>
</dbReference>
<evidence type="ECO:0000313" key="2">
    <source>
        <dbReference type="EMBL" id="KAL2557451.1"/>
    </source>
</evidence>
<proteinExistence type="predicted"/>
<dbReference type="Proteomes" id="UP001604277">
    <property type="component" value="Unassembled WGS sequence"/>
</dbReference>
<reference evidence="3" key="1">
    <citation type="submission" date="2024-07" db="EMBL/GenBank/DDBJ databases">
        <title>Two chromosome-level genome assemblies of Korean endemic species Abeliophyllum distichum and Forsythia ovata (Oleaceae).</title>
        <authorList>
            <person name="Jang H."/>
        </authorList>
    </citation>
    <scope>NUCLEOTIDE SEQUENCE [LARGE SCALE GENOMIC DNA]</scope>
</reference>
<gene>
    <name evidence="2" type="ORF">Fot_02190</name>
</gene>
<sequence>MAGPSEEYRSVELMGEEMISPISGVSYLRISYFLRPSVTSFDGPVFDLPFDYVNPTMIENSKPSKANFVGWRRPRKDWKRWVNRMRSLHHSTWVRVGIHDAIMNLTFNIHHNDDLILGIAEKWCFKTNTFVFPWGKATITLEDLMFLGRFSVLSSPEYGDEMIIQKLLKA</sequence>
<dbReference type="AlphaFoldDB" id="A0ABD1X6P8"/>
<name>A0ABD1X6P8_9LAMI</name>
<accession>A0ABD1X6P8</accession>
<dbReference type="PANTHER" id="PTHR46033:SF67">
    <property type="entry name" value="AMINOTRANSFERASE-LIKE, PLANT MOBILE DOMAIN FAMILY PROTEIN"/>
    <property type="match status" value="1"/>
</dbReference>
<evidence type="ECO:0000313" key="3">
    <source>
        <dbReference type="Proteomes" id="UP001604277"/>
    </source>
</evidence>
<protein>
    <submittedName>
        <fullName evidence="2">Aminotransferase-like</fullName>
    </submittedName>
</protein>
<dbReference type="InterPro" id="IPR019557">
    <property type="entry name" value="AminoTfrase-like_pln_mobile"/>
</dbReference>
<evidence type="ECO:0000259" key="1">
    <source>
        <dbReference type="Pfam" id="PF10536"/>
    </source>
</evidence>